<organism evidence="4 5">
    <name type="scientific">Malassezia cuniculi</name>
    <dbReference type="NCBI Taxonomy" id="948313"/>
    <lineage>
        <taxon>Eukaryota</taxon>
        <taxon>Fungi</taxon>
        <taxon>Dikarya</taxon>
        <taxon>Basidiomycota</taxon>
        <taxon>Ustilaginomycotina</taxon>
        <taxon>Malasseziomycetes</taxon>
        <taxon>Malasseziales</taxon>
        <taxon>Malasseziaceae</taxon>
        <taxon>Malassezia</taxon>
    </lineage>
</organism>
<comment type="catalytic activity">
    <reaction evidence="1">
        <text>a diacylglycerol + H2O = a monoacylglycerol + a fatty acid + H(+)</text>
        <dbReference type="Rhea" id="RHEA:32731"/>
        <dbReference type="ChEBI" id="CHEBI:15377"/>
        <dbReference type="ChEBI" id="CHEBI:15378"/>
        <dbReference type="ChEBI" id="CHEBI:17408"/>
        <dbReference type="ChEBI" id="CHEBI:18035"/>
        <dbReference type="ChEBI" id="CHEBI:28868"/>
    </reaction>
</comment>
<proteinExistence type="predicted"/>
<dbReference type="Gene3D" id="3.40.50.1820">
    <property type="entry name" value="alpha/beta hydrolase"/>
    <property type="match status" value="1"/>
</dbReference>
<evidence type="ECO:0000256" key="1">
    <source>
        <dbReference type="ARBA" id="ARBA00047591"/>
    </source>
</evidence>
<evidence type="ECO:0000313" key="5">
    <source>
        <dbReference type="Proteomes" id="UP001219933"/>
    </source>
</evidence>
<dbReference type="EMBL" id="CP119877">
    <property type="protein sequence ID" value="WFD33286.1"/>
    <property type="molecule type" value="Genomic_DNA"/>
</dbReference>
<feature type="signal peptide" evidence="3">
    <location>
        <begin position="1"/>
        <end position="22"/>
    </location>
</feature>
<evidence type="ECO:0000256" key="2">
    <source>
        <dbReference type="ARBA" id="ARBA00048461"/>
    </source>
</evidence>
<evidence type="ECO:0000313" key="4">
    <source>
        <dbReference type="EMBL" id="WFD33286.1"/>
    </source>
</evidence>
<dbReference type="AlphaFoldDB" id="A0AAF0J9G6"/>
<dbReference type="SUPFAM" id="SSF53474">
    <property type="entry name" value="alpha/beta-Hydrolases"/>
    <property type="match status" value="1"/>
</dbReference>
<reference evidence="4" key="1">
    <citation type="submission" date="2023-03" db="EMBL/GenBank/DDBJ databases">
        <title>Mating type loci evolution in Malassezia.</title>
        <authorList>
            <person name="Coelho M.A."/>
        </authorList>
    </citation>
    <scope>NUCLEOTIDE SEQUENCE</scope>
    <source>
        <strain evidence="4">CBS 11721</strain>
    </source>
</reference>
<feature type="chain" id="PRO_5042058108" evidence="3">
    <location>
        <begin position="23"/>
        <end position="440"/>
    </location>
</feature>
<keyword evidence="3" id="KW-0732">Signal</keyword>
<dbReference type="Proteomes" id="UP001219933">
    <property type="component" value="Chromosome 1"/>
</dbReference>
<accession>A0AAF0J9G6</accession>
<dbReference type="InterPro" id="IPR029058">
    <property type="entry name" value="AB_hydrolase_fold"/>
</dbReference>
<protein>
    <submittedName>
        <fullName evidence="4">Uncharacterized protein</fullName>
    </submittedName>
</protein>
<dbReference type="PANTHER" id="PTHR35560">
    <property type="entry name" value="BLL0132 PROTEIN"/>
    <property type="match status" value="1"/>
</dbReference>
<gene>
    <name evidence="4" type="ORF">MCUN1_000099</name>
</gene>
<dbReference type="PANTHER" id="PTHR35560:SF3">
    <property type="entry name" value="PEPTIDASE S9 PROLYL OLIGOPEPTIDASE CATALYTIC DOMAIN-CONTAINING PROTEIN"/>
    <property type="match status" value="1"/>
</dbReference>
<keyword evidence="5" id="KW-1185">Reference proteome</keyword>
<sequence length="440" mass="48045">MFKMAPILSLILALFLAETAIAGVAAPRAASSLLKRQASHSNQQTIWQKSRSDPVAAAQLVLKIKDVNNANAASWASDNMVQIKKEDNTQVPWASGISFDAPDIPNWSGNGFTNIPQTTGNFRLESDISVKDNHGNSAKIFYYVNKSYNPSSIKRAVVVWPGYYRESWLYVNYVGNAYKIAQQDMGVSGDEVLIIAPMFLNTDDKNAGGVAKGQIYFQSTGWEAAGVSRGPNNFTMSSFKLMDEVLAHLLDSGNFPNIEKVILAGHSMGAQANLRYAILTNRPTSDPLGFLIANPASFLYVDGDRNESTDNCGNYDQWPNGIGGSATVPAYARDRVENEKDQLVSNFRSRDVFFAFGLNDNGGTTGNCAKNTQGSTRVARGANYIISLSEMNGGFPGNFKAQFYPRISHQDYVMLAHPVSMQYMFGGSYSQSMLDEATGN</sequence>
<name>A0AAF0J9G6_9BASI</name>
<comment type="catalytic activity">
    <reaction evidence="2">
        <text>a monoacylglycerol + H2O = glycerol + a fatty acid + H(+)</text>
        <dbReference type="Rhea" id="RHEA:15245"/>
        <dbReference type="ChEBI" id="CHEBI:15377"/>
        <dbReference type="ChEBI" id="CHEBI:15378"/>
        <dbReference type="ChEBI" id="CHEBI:17408"/>
        <dbReference type="ChEBI" id="CHEBI:17754"/>
        <dbReference type="ChEBI" id="CHEBI:28868"/>
    </reaction>
</comment>
<evidence type="ECO:0000256" key="3">
    <source>
        <dbReference type="SAM" id="SignalP"/>
    </source>
</evidence>